<keyword evidence="2" id="KW-1185">Reference proteome</keyword>
<organism evidence="1 2">
    <name type="scientific">Angustibacter luteus</name>
    <dbReference type="NCBI Taxonomy" id="658456"/>
    <lineage>
        <taxon>Bacteria</taxon>
        <taxon>Bacillati</taxon>
        <taxon>Actinomycetota</taxon>
        <taxon>Actinomycetes</taxon>
        <taxon>Kineosporiales</taxon>
        <taxon>Kineosporiaceae</taxon>
    </lineage>
</organism>
<reference evidence="2" key="1">
    <citation type="journal article" date="2019" name="Int. J. Syst. Evol. Microbiol.">
        <title>The Global Catalogue of Microorganisms (GCM) 10K type strain sequencing project: providing services to taxonomists for standard genome sequencing and annotation.</title>
        <authorList>
            <consortium name="The Broad Institute Genomics Platform"/>
            <consortium name="The Broad Institute Genome Sequencing Center for Infectious Disease"/>
            <person name="Wu L."/>
            <person name="Ma J."/>
        </authorList>
    </citation>
    <scope>NUCLEOTIDE SEQUENCE [LARGE SCALE GENOMIC DNA]</scope>
    <source>
        <strain evidence="2">KACC 14249</strain>
    </source>
</reference>
<evidence type="ECO:0000313" key="1">
    <source>
        <dbReference type="EMBL" id="MFC6006231.1"/>
    </source>
</evidence>
<sequence>MLTLELARRLQTAGLTWTPCPGDRFAIPDRDMDDDVFVLSDMTVEVHDLPSGRVIGFNGTTEWALDEVAQRDALWIPREDQLRELLGDRFVRLESVGAGFAVVVSAGAGDGTLREVDVDAERAYARALLMVLAD</sequence>
<dbReference type="Proteomes" id="UP001596189">
    <property type="component" value="Unassembled WGS sequence"/>
</dbReference>
<gene>
    <name evidence="1" type="ORF">ACFQDO_03725</name>
</gene>
<comment type="caution">
    <text evidence="1">The sequence shown here is derived from an EMBL/GenBank/DDBJ whole genome shotgun (WGS) entry which is preliminary data.</text>
</comment>
<accession>A0ABW1JAD6</accession>
<evidence type="ECO:0000313" key="2">
    <source>
        <dbReference type="Proteomes" id="UP001596189"/>
    </source>
</evidence>
<proteinExistence type="predicted"/>
<dbReference type="EMBL" id="JBHSRD010000002">
    <property type="protein sequence ID" value="MFC6006231.1"/>
    <property type="molecule type" value="Genomic_DNA"/>
</dbReference>
<dbReference type="RefSeq" id="WP_345717084.1">
    <property type="nucleotide sequence ID" value="NZ_BAABFP010000005.1"/>
</dbReference>
<name>A0ABW1JAD6_9ACTN</name>
<protein>
    <submittedName>
        <fullName evidence="1">Pilus assembly protein CpaE</fullName>
    </submittedName>
</protein>